<evidence type="ECO:0000313" key="5">
    <source>
        <dbReference type="EMBL" id="CAD8281844.1"/>
    </source>
</evidence>
<dbReference type="GO" id="GO:0005524">
    <property type="term" value="F:ATP binding"/>
    <property type="evidence" value="ECO:0007669"/>
    <property type="project" value="UniProtKB-KW"/>
</dbReference>
<keyword evidence="3" id="KW-0067">ATP-binding</keyword>
<dbReference type="Pfam" id="PF03969">
    <property type="entry name" value="AFG1_ATPase"/>
    <property type="match status" value="2"/>
</dbReference>
<feature type="compositionally biased region" description="Basic residues" evidence="4">
    <location>
        <begin position="1"/>
        <end position="20"/>
    </location>
</feature>
<dbReference type="GO" id="GO:0005739">
    <property type="term" value="C:mitochondrion"/>
    <property type="evidence" value="ECO:0007669"/>
    <property type="project" value="TreeGrafter"/>
</dbReference>
<dbReference type="PANTHER" id="PTHR12169:SF6">
    <property type="entry name" value="AFG1-LIKE ATPASE"/>
    <property type="match status" value="1"/>
</dbReference>
<keyword evidence="2" id="KW-0547">Nucleotide-binding</keyword>
<organism evidence="5">
    <name type="scientific">Chlamydomonas euryale</name>
    <dbReference type="NCBI Taxonomy" id="1486919"/>
    <lineage>
        <taxon>Eukaryota</taxon>
        <taxon>Viridiplantae</taxon>
        <taxon>Chlorophyta</taxon>
        <taxon>core chlorophytes</taxon>
        <taxon>Chlorophyceae</taxon>
        <taxon>CS clade</taxon>
        <taxon>Chlamydomonadales</taxon>
        <taxon>Chlamydomonadaceae</taxon>
        <taxon>Chlamydomonas</taxon>
    </lineage>
</organism>
<dbReference type="GO" id="GO:0016887">
    <property type="term" value="F:ATP hydrolysis activity"/>
    <property type="evidence" value="ECO:0007669"/>
    <property type="project" value="InterPro"/>
</dbReference>
<evidence type="ECO:0008006" key="6">
    <source>
        <dbReference type="Google" id="ProtNLM"/>
    </source>
</evidence>
<protein>
    <recommendedName>
        <fullName evidence="6">ATPase N2B</fullName>
    </recommendedName>
</protein>
<gene>
    <name evidence="5" type="ORF">CEUR00632_LOCUS1879</name>
</gene>
<reference evidence="5" key="1">
    <citation type="submission" date="2021-01" db="EMBL/GenBank/DDBJ databases">
        <authorList>
            <person name="Corre E."/>
            <person name="Pelletier E."/>
            <person name="Niang G."/>
            <person name="Scheremetjew M."/>
            <person name="Finn R."/>
            <person name="Kale V."/>
            <person name="Holt S."/>
            <person name="Cochrane G."/>
            <person name="Meng A."/>
            <person name="Brown T."/>
            <person name="Cohen L."/>
        </authorList>
    </citation>
    <scope>NUCLEOTIDE SEQUENCE</scope>
    <source>
        <strain evidence="5">CCMP219</strain>
    </source>
</reference>
<name>A0A7R9V3P8_9CHLO</name>
<accession>A0A7R9V3P8</accession>
<feature type="region of interest" description="Disordered" evidence="4">
    <location>
        <begin position="1"/>
        <end position="71"/>
    </location>
</feature>
<dbReference type="InterPro" id="IPR005654">
    <property type="entry name" value="ATPase_AFG1-like"/>
</dbReference>
<evidence type="ECO:0000256" key="3">
    <source>
        <dbReference type="ARBA" id="ARBA00022840"/>
    </source>
</evidence>
<evidence type="ECO:0000256" key="1">
    <source>
        <dbReference type="ARBA" id="ARBA00010322"/>
    </source>
</evidence>
<dbReference type="Gene3D" id="3.40.50.300">
    <property type="entry name" value="P-loop containing nucleotide triphosphate hydrolases"/>
    <property type="match status" value="1"/>
</dbReference>
<dbReference type="EMBL" id="HBEC01004107">
    <property type="protein sequence ID" value="CAD8281844.1"/>
    <property type="molecule type" value="Transcribed_RNA"/>
</dbReference>
<evidence type="ECO:0000256" key="2">
    <source>
        <dbReference type="ARBA" id="ARBA00022741"/>
    </source>
</evidence>
<sequence length="424" mass="44660">MLAVRRHLRQARSGRVRKGALARANSEQMRTMAAGFLDAPHAQQRGNAGNRSGENGGGDAVRGEMGGGGGGNMQPKHMAAVLCFDEMQVPDPFAAVSLKALLEGLTAAGCVVVTTSNRTPRELPRHGLHEDMFDHLIDTMEQTCNVVEMSAGSDYRRRLLEDRQLALRAAAGMTAAAQQQQQQQQEGGAALTEVPLQQQQQCFLHPLGPHTSAQLDAAWAALVASGGATPGTSPAPAAPAARPASVPVLFGRSLDVPAAVGGAARFEFPQLCARPLGPADYAALAGAFHTVVISDIPVMSMQVRDQARRFITLIDELYNARVRLIATAAAQPDRLFAGELSEEPILDLEGLQFETAVEGARLRRDTSASGGVAPVATGAGAAADVTARLGGAEEKFAFARAVSRLHEMQSPVYLALSAVARRRG</sequence>
<dbReference type="InterPro" id="IPR027417">
    <property type="entry name" value="P-loop_NTPase"/>
</dbReference>
<feature type="compositionally biased region" description="Gly residues" evidence="4">
    <location>
        <begin position="54"/>
        <end position="71"/>
    </location>
</feature>
<comment type="similarity">
    <text evidence="1">Belongs to the AFG1 ATPase family.</text>
</comment>
<dbReference type="AlphaFoldDB" id="A0A7R9V3P8"/>
<evidence type="ECO:0000256" key="4">
    <source>
        <dbReference type="SAM" id="MobiDB-lite"/>
    </source>
</evidence>
<proteinExistence type="inferred from homology"/>
<dbReference type="PANTHER" id="PTHR12169">
    <property type="entry name" value="ATPASE N2B"/>
    <property type="match status" value="1"/>
</dbReference>
<feature type="compositionally biased region" description="Polar residues" evidence="4">
    <location>
        <begin position="44"/>
        <end position="53"/>
    </location>
</feature>